<comment type="caution">
    <text evidence="2">The sequence shown here is derived from an EMBL/GenBank/DDBJ whole genome shotgun (WGS) entry which is preliminary data.</text>
</comment>
<dbReference type="PROSITE" id="PS51197">
    <property type="entry name" value="HTH_RRF2_2"/>
    <property type="match status" value="1"/>
</dbReference>
<evidence type="ECO:0000313" key="2">
    <source>
        <dbReference type="EMBL" id="KAB0584002.1"/>
    </source>
</evidence>
<gene>
    <name evidence="2" type="ORF">F7Q92_05910</name>
</gene>
<dbReference type="SUPFAM" id="SSF46785">
    <property type="entry name" value="Winged helix' DNA-binding domain"/>
    <property type="match status" value="1"/>
</dbReference>
<dbReference type="Pfam" id="PF02082">
    <property type="entry name" value="Rrf2"/>
    <property type="match status" value="1"/>
</dbReference>
<dbReference type="EMBL" id="VZPB01000009">
    <property type="protein sequence ID" value="KAB0584002.1"/>
    <property type="molecule type" value="Genomic_DNA"/>
</dbReference>
<dbReference type="Gene3D" id="1.10.10.10">
    <property type="entry name" value="Winged helix-like DNA-binding domain superfamily/Winged helix DNA-binding domain"/>
    <property type="match status" value="1"/>
</dbReference>
<dbReference type="PANTHER" id="PTHR33221">
    <property type="entry name" value="WINGED HELIX-TURN-HELIX TRANSCRIPTIONAL REGULATOR, RRF2 FAMILY"/>
    <property type="match status" value="1"/>
</dbReference>
<dbReference type="Proteomes" id="UP000430120">
    <property type="component" value="Unassembled WGS sequence"/>
</dbReference>
<dbReference type="InterPro" id="IPR036388">
    <property type="entry name" value="WH-like_DNA-bd_sf"/>
</dbReference>
<evidence type="ECO:0000313" key="3">
    <source>
        <dbReference type="Proteomes" id="UP000430120"/>
    </source>
</evidence>
<organism evidence="2 3">
    <name type="scientific">Ideonella dechloratans</name>
    <dbReference type="NCBI Taxonomy" id="36863"/>
    <lineage>
        <taxon>Bacteria</taxon>
        <taxon>Pseudomonadati</taxon>
        <taxon>Pseudomonadota</taxon>
        <taxon>Betaproteobacteria</taxon>
        <taxon>Burkholderiales</taxon>
        <taxon>Sphaerotilaceae</taxon>
        <taxon>Ideonella</taxon>
    </lineage>
</organism>
<dbReference type="GO" id="GO:0003677">
    <property type="term" value="F:DNA binding"/>
    <property type="evidence" value="ECO:0007669"/>
    <property type="project" value="UniProtKB-KW"/>
</dbReference>
<dbReference type="OrthoDB" id="9795923at2"/>
<proteinExistence type="predicted"/>
<dbReference type="GO" id="GO:0003700">
    <property type="term" value="F:DNA-binding transcription factor activity"/>
    <property type="evidence" value="ECO:0007669"/>
    <property type="project" value="TreeGrafter"/>
</dbReference>
<dbReference type="PANTHER" id="PTHR33221:SF4">
    <property type="entry name" value="HTH-TYPE TRANSCRIPTIONAL REPRESSOR NSRR"/>
    <property type="match status" value="1"/>
</dbReference>
<dbReference type="RefSeq" id="WP_151123257.1">
    <property type="nucleotide sequence ID" value="NZ_CP088082.1"/>
</dbReference>
<keyword evidence="3" id="KW-1185">Reference proteome</keyword>
<evidence type="ECO:0000256" key="1">
    <source>
        <dbReference type="ARBA" id="ARBA00023125"/>
    </source>
</evidence>
<dbReference type="NCBIfam" id="TIGR00738">
    <property type="entry name" value="rrf2_super"/>
    <property type="match status" value="1"/>
</dbReference>
<keyword evidence="1" id="KW-0238">DNA-binding</keyword>
<dbReference type="InterPro" id="IPR036390">
    <property type="entry name" value="WH_DNA-bd_sf"/>
</dbReference>
<name>A0A643FEY1_IDEDE</name>
<protein>
    <submittedName>
        <fullName evidence="2">Rrf2 family transcriptional regulator</fullName>
    </submittedName>
</protein>
<dbReference type="AlphaFoldDB" id="A0A643FEY1"/>
<reference evidence="2 3" key="1">
    <citation type="submission" date="2019-09" db="EMBL/GenBank/DDBJ databases">
        <title>Draft genome sequences of 48 bacterial type strains from the CCUG.</title>
        <authorList>
            <person name="Tunovic T."/>
            <person name="Pineiro-Iglesias B."/>
            <person name="Unosson C."/>
            <person name="Inganas E."/>
            <person name="Ohlen M."/>
            <person name="Cardew S."/>
            <person name="Jensie-Markopoulos S."/>
            <person name="Salva-Serra F."/>
            <person name="Jaen-Luchoro D."/>
            <person name="Karlsson R."/>
            <person name="Svensson-Stadler L."/>
            <person name="Chun J."/>
            <person name="Moore E."/>
        </authorList>
    </citation>
    <scope>NUCLEOTIDE SEQUENCE [LARGE SCALE GENOMIC DNA]</scope>
    <source>
        <strain evidence="2 3">CCUG 30977</strain>
    </source>
</reference>
<dbReference type="InterPro" id="IPR000944">
    <property type="entry name" value="Tscrpt_reg_Rrf2"/>
</dbReference>
<accession>A0A643FEY1</accession>
<dbReference type="GO" id="GO:0005829">
    <property type="term" value="C:cytosol"/>
    <property type="evidence" value="ECO:0007669"/>
    <property type="project" value="TreeGrafter"/>
</dbReference>
<sequence>MRLTAMTDYALRLLMHLGQHPQRLCTIAEVAQVHGISQAHLMKITHLLGQQGWVATVRGKGGGMRLARAPQDIVLGALVRSIEPDFQLVECMGPPHEHGCLLTGQCRLAGVFDDALAAFLARLDAQTLADVLPPSPPAKAGVGVALPVAGARRR</sequence>